<comment type="caution">
    <text evidence="2">The sequence shown here is derived from an EMBL/GenBank/DDBJ whole genome shotgun (WGS) entry which is preliminary data.</text>
</comment>
<feature type="compositionally biased region" description="Acidic residues" evidence="1">
    <location>
        <begin position="94"/>
        <end position="103"/>
    </location>
</feature>
<protein>
    <submittedName>
        <fullName evidence="2">Uncharacterized protein</fullName>
    </submittedName>
</protein>
<feature type="region of interest" description="Disordered" evidence="1">
    <location>
        <begin position="94"/>
        <end position="116"/>
    </location>
</feature>
<dbReference type="RefSeq" id="WP_160334828.1">
    <property type="nucleotide sequence ID" value="NZ_CALPCR010000003.1"/>
</dbReference>
<organism evidence="2 3">
    <name type="scientific">Parasutterella muris</name>
    <dbReference type="NCBI Taxonomy" id="2565572"/>
    <lineage>
        <taxon>Bacteria</taxon>
        <taxon>Pseudomonadati</taxon>
        <taxon>Pseudomonadota</taxon>
        <taxon>Betaproteobacteria</taxon>
        <taxon>Burkholderiales</taxon>
        <taxon>Sutterellaceae</taxon>
        <taxon>Parasutterella</taxon>
    </lineage>
</organism>
<sequence length="116" mass="12934">MTKLLNIDTIAPLVKKEIILNRKKYAVKATSVQLFLEIAEFEKQTANIDTVQEQIGAMIALIRKFIPDISEEVLLQASAVQLGTIIRFIRNDADEESTEDEKVEAEAKEGTTEAGK</sequence>
<name>A0A6L6YGB7_9BURK</name>
<proteinExistence type="predicted"/>
<gene>
    <name evidence="2" type="ORF">E5987_04120</name>
</gene>
<evidence type="ECO:0000256" key="1">
    <source>
        <dbReference type="SAM" id="MobiDB-lite"/>
    </source>
</evidence>
<dbReference type="Proteomes" id="UP000472580">
    <property type="component" value="Unassembled WGS sequence"/>
</dbReference>
<reference evidence="2 3" key="1">
    <citation type="submission" date="2019-12" db="EMBL/GenBank/DDBJ databases">
        <title>Microbes associate with the intestines of laboratory mice.</title>
        <authorList>
            <person name="Navarre W."/>
            <person name="Wong E."/>
        </authorList>
    </citation>
    <scope>NUCLEOTIDE SEQUENCE [LARGE SCALE GENOMIC DNA]</scope>
    <source>
        <strain evidence="2 3">NM82_D38</strain>
    </source>
</reference>
<dbReference type="AlphaFoldDB" id="A0A6L6YGB7"/>
<evidence type="ECO:0000313" key="2">
    <source>
        <dbReference type="EMBL" id="MVX56394.1"/>
    </source>
</evidence>
<dbReference type="EMBL" id="WSRP01000009">
    <property type="protein sequence ID" value="MVX56394.1"/>
    <property type="molecule type" value="Genomic_DNA"/>
</dbReference>
<evidence type="ECO:0000313" key="3">
    <source>
        <dbReference type="Proteomes" id="UP000472580"/>
    </source>
</evidence>
<feature type="compositionally biased region" description="Basic and acidic residues" evidence="1">
    <location>
        <begin position="104"/>
        <end position="116"/>
    </location>
</feature>
<keyword evidence="3" id="KW-1185">Reference proteome</keyword>
<accession>A0A6L6YGB7</accession>